<dbReference type="Proteomes" id="UP000265816">
    <property type="component" value="Unassembled WGS sequence"/>
</dbReference>
<dbReference type="Pfam" id="PF12645">
    <property type="entry name" value="HTH_16"/>
    <property type="match status" value="1"/>
</dbReference>
<protein>
    <recommendedName>
        <fullName evidence="1">Helix-turn-helix conjugative transposon-like domain-containing protein</fullName>
    </recommendedName>
</protein>
<keyword evidence="3" id="KW-1185">Reference proteome</keyword>
<accession>A0A398B1Z9</accession>
<dbReference type="GO" id="GO:0006352">
    <property type="term" value="P:DNA-templated transcription initiation"/>
    <property type="evidence" value="ECO:0007669"/>
    <property type="project" value="InterPro"/>
</dbReference>
<sequence>MGQLNLYELAKRAKKEEIAREQILELFQPKIKKTLLQTAPHHREDVEQELSIKLLNVITMYDLDSAVGFWEFHEMTQKRKKDAKRVVE</sequence>
<dbReference type="GO" id="GO:0003700">
    <property type="term" value="F:DNA-binding transcription factor activity"/>
    <property type="evidence" value="ECO:0007669"/>
    <property type="project" value="InterPro"/>
</dbReference>
<feature type="domain" description="Helix-turn-helix conjugative transposon-like" evidence="1">
    <location>
        <begin position="7"/>
        <end position="62"/>
    </location>
</feature>
<dbReference type="EMBL" id="QWVT01000030">
    <property type="protein sequence ID" value="RID82918.1"/>
    <property type="molecule type" value="Genomic_DNA"/>
</dbReference>
<evidence type="ECO:0000259" key="1">
    <source>
        <dbReference type="Pfam" id="PF12645"/>
    </source>
</evidence>
<dbReference type="InterPro" id="IPR013325">
    <property type="entry name" value="RNA_pol_sigma_r2"/>
</dbReference>
<dbReference type="AlphaFoldDB" id="A0A398B1Z9"/>
<dbReference type="SUPFAM" id="SSF88946">
    <property type="entry name" value="Sigma2 domain of RNA polymerase sigma factors"/>
    <property type="match status" value="1"/>
</dbReference>
<dbReference type="RefSeq" id="WP_119114189.1">
    <property type="nucleotide sequence ID" value="NZ_CBCSEO010000027.1"/>
</dbReference>
<name>A0A398B1Z9_9BACI</name>
<reference evidence="2 3" key="1">
    <citation type="submission" date="2018-08" db="EMBL/GenBank/DDBJ databases">
        <title>Bacillus jemisoniae sp. nov., Bacillus chryseoplanitiae sp. nov., Bacillus resnikiae sp. nov., and Bacillus frankliniae sp. nov., isolated from Viking spacecraft and associated surfaces.</title>
        <authorList>
            <person name="Seuylemezian A."/>
            <person name="Vaishampayan P."/>
        </authorList>
    </citation>
    <scope>NUCLEOTIDE SEQUENCE [LARGE SCALE GENOMIC DNA]</scope>
    <source>
        <strain evidence="2 3">JJ-247</strain>
    </source>
</reference>
<dbReference type="OrthoDB" id="2453202at2"/>
<gene>
    <name evidence="2" type="ORF">D1970_17655</name>
</gene>
<dbReference type="InterPro" id="IPR024760">
    <property type="entry name" value="HTH_dom_conjug_TS-like"/>
</dbReference>
<evidence type="ECO:0000313" key="2">
    <source>
        <dbReference type="EMBL" id="RID82918.1"/>
    </source>
</evidence>
<organism evidence="2 3">
    <name type="scientific">Mesobacillus zeae</name>
    <dbReference type="NCBI Taxonomy" id="1917180"/>
    <lineage>
        <taxon>Bacteria</taxon>
        <taxon>Bacillati</taxon>
        <taxon>Bacillota</taxon>
        <taxon>Bacilli</taxon>
        <taxon>Bacillales</taxon>
        <taxon>Bacillaceae</taxon>
        <taxon>Mesobacillus</taxon>
    </lineage>
</organism>
<proteinExistence type="predicted"/>
<comment type="caution">
    <text evidence="2">The sequence shown here is derived from an EMBL/GenBank/DDBJ whole genome shotgun (WGS) entry which is preliminary data.</text>
</comment>
<evidence type="ECO:0000313" key="3">
    <source>
        <dbReference type="Proteomes" id="UP000265816"/>
    </source>
</evidence>